<reference evidence="5 6" key="1">
    <citation type="submission" date="2023-07" db="EMBL/GenBank/DDBJ databases">
        <title>Genomic Encyclopedia of Type Strains, Phase IV (KMG-IV): sequencing the most valuable type-strain genomes for metagenomic binning, comparative biology and taxonomic classification.</title>
        <authorList>
            <person name="Goeker M."/>
        </authorList>
    </citation>
    <scope>NUCLEOTIDE SEQUENCE [LARGE SCALE GENOMIC DNA]</scope>
    <source>
        <strain evidence="5 6">NIO-1023</strain>
    </source>
</reference>
<dbReference type="PROSITE" id="PS51032">
    <property type="entry name" value="AP2_ERF"/>
    <property type="match status" value="1"/>
</dbReference>
<sequence>MTGFLCPGVIKFNDIAPALLDTAEGVSPTVGGLNCMESYTVRHIPVHGQVNGKRRQIVGYALVDAELFEELSQFHWNFSRGYVTRFEIVEGRQRNFFMHRQIMGVLDDPSAKVDHRNMDKADNRRSNLRLCDHGMNMANTKQRNRHGYKGVVRTHRGNGFEATLCCRKTRYYLGTFATAEEAARAYDAAALIHFGEFARLNFPQEEQQ</sequence>
<dbReference type="SMART" id="SM00380">
    <property type="entry name" value="AP2"/>
    <property type="match status" value="1"/>
</dbReference>
<organism evidence="5 6">
    <name type="scientific">Deinococcus enclensis</name>
    <dbReference type="NCBI Taxonomy" id="1049582"/>
    <lineage>
        <taxon>Bacteria</taxon>
        <taxon>Thermotogati</taxon>
        <taxon>Deinococcota</taxon>
        <taxon>Deinococci</taxon>
        <taxon>Deinococcales</taxon>
        <taxon>Deinococcaceae</taxon>
        <taxon>Deinococcus</taxon>
    </lineage>
</organism>
<dbReference type="SUPFAM" id="SSF54171">
    <property type="entry name" value="DNA-binding domain"/>
    <property type="match status" value="1"/>
</dbReference>
<dbReference type="Gene3D" id="3.90.75.20">
    <property type="match status" value="1"/>
</dbReference>
<keyword evidence="6" id="KW-1185">Reference proteome</keyword>
<name>A0ABT9MJ75_9DEIO</name>
<dbReference type="InterPro" id="IPR016177">
    <property type="entry name" value="DNA-bd_dom_sf"/>
</dbReference>
<gene>
    <name evidence="5" type="ORF">QO006_004113</name>
</gene>
<proteinExistence type="predicted"/>
<dbReference type="PANTHER" id="PTHR31657">
    <property type="entry name" value="ETHYLENE-RESPONSIVE TRANSCRIPTION FACTOR ERF061"/>
    <property type="match status" value="1"/>
</dbReference>
<evidence type="ECO:0000313" key="5">
    <source>
        <dbReference type="EMBL" id="MDP9766638.1"/>
    </source>
</evidence>
<accession>A0ABT9MJ75</accession>
<evidence type="ECO:0000256" key="3">
    <source>
        <dbReference type="ARBA" id="ARBA00023163"/>
    </source>
</evidence>
<evidence type="ECO:0000259" key="4">
    <source>
        <dbReference type="PROSITE" id="PS51032"/>
    </source>
</evidence>
<feature type="domain" description="AP2/ERF" evidence="4">
    <location>
        <begin position="147"/>
        <end position="203"/>
    </location>
</feature>
<keyword evidence="1" id="KW-0805">Transcription regulation</keyword>
<dbReference type="InterPro" id="IPR044925">
    <property type="entry name" value="His-Me_finger_sf"/>
</dbReference>
<dbReference type="RefSeq" id="WP_307470145.1">
    <property type="nucleotide sequence ID" value="NZ_JAURUR010000047.1"/>
</dbReference>
<dbReference type="Proteomes" id="UP001232163">
    <property type="component" value="Unassembled WGS sequence"/>
</dbReference>
<protein>
    <recommendedName>
        <fullName evidence="4">AP2/ERF domain-containing protein</fullName>
    </recommendedName>
</protein>
<evidence type="ECO:0000256" key="2">
    <source>
        <dbReference type="ARBA" id="ARBA00023125"/>
    </source>
</evidence>
<keyword evidence="2" id="KW-0238">DNA-binding</keyword>
<comment type="caution">
    <text evidence="5">The sequence shown here is derived from an EMBL/GenBank/DDBJ whole genome shotgun (WGS) entry which is preliminary data.</text>
</comment>
<dbReference type="SUPFAM" id="SSF54060">
    <property type="entry name" value="His-Me finger endonucleases"/>
    <property type="match status" value="1"/>
</dbReference>
<dbReference type="Gene3D" id="3.30.730.10">
    <property type="entry name" value="AP2/ERF domain"/>
    <property type="match status" value="1"/>
</dbReference>
<dbReference type="EMBL" id="JAURUR010000047">
    <property type="protein sequence ID" value="MDP9766638.1"/>
    <property type="molecule type" value="Genomic_DNA"/>
</dbReference>
<dbReference type="InterPro" id="IPR051758">
    <property type="entry name" value="ERF/AP2-like"/>
</dbReference>
<dbReference type="InterPro" id="IPR001471">
    <property type="entry name" value="AP2/ERF_dom"/>
</dbReference>
<dbReference type="InterPro" id="IPR036955">
    <property type="entry name" value="AP2/ERF_dom_sf"/>
</dbReference>
<evidence type="ECO:0000313" key="6">
    <source>
        <dbReference type="Proteomes" id="UP001232163"/>
    </source>
</evidence>
<keyword evidence="3" id="KW-0804">Transcription</keyword>
<dbReference type="PANTHER" id="PTHR31657:SF73">
    <property type="entry name" value="OS02G0752800 PROTEIN"/>
    <property type="match status" value="1"/>
</dbReference>
<evidence type="ECO:0000256" key="1">
    <source>
        <dbReference type="ARBA" id="ARBA00023015"/>
    </source>
</evidence>